<dbReference type="Proteomes" id="UP000299102">
    <property type="component" value="Unassembled WGS sequence"/>
</dbReference>
<sequence>MLELLHEDNDNHTQKDLSDNKPDIIIEDYQAATENERDNFTKETNRIETASFVRGSSAPYLRVRVQDRGLASCPGVFSSGIRPRRSSGDGPISGVHTWRFPETAGDQEELSVGTPTSSSTVTAVSGNDGEVRCVPRTRGGAECGERTAKGRGATTRVALKGALRIPGALRAHDRRDAGSLHAGGALPQTISP</sequence>
<proteinExistence type="predicted"/>
<reference evidence="2 3" key="1">
    <citation type="journal article" date="2019" name="Commun. Biol.">
        <title>The bagworm genome reveals a unique fibroin gene that provides high tensile strength.</title>
        <authorList>
            <person name="Kono N."/>
            <person name="Nakamura H."/>
            <person name="Ohtoshi R."/>
            <person name="Tomita M."/>
            <person name="Numata K."/>
            <person name="Arakawa K."/>
        </authorList>
    </citation>
    <scope>NUCLEOTIDE SEQUENCE [LARGE SCALE GENOMIC DNA]</scope>
</reference>
<name>A0A4C1ZS88_EUMVA</name>
<comment type="caution">
    <text evidence="2">The sequence shown here is derived from an EMBL/GenBank/DDBJ whole genome shotgun (WGS) entry which is preliminary data.</text>
</comment>
<feature type="region of interest" description="Disordered" evidence="1">
    <location>
        <begin position="105"/>
        <end position="130"/>
    </location>
</feature>
<evidence type="ECO:0000256" key="1">
    <source>
        <dbReference type="SAM" id="MobiDB-lite"/>
    </source>
</evidence>
<protein>
    <submittedName>
        <fullName evidence="2">Uncharacterized protein</fullName>
    </submittedName>
</protein>
<dbReference type="AlphaFoldDB" id="A0A4C1ZS88"/>
<feature type="region of interest" description="Disordered" evidence="1">
    <location>
        <begin position="1"/>
        <end position="23"/>
    </location>
</feature>
<feature type="region of interest" description="Disordered" evidence="1">
    <location>
        <begin position="169"/>
        <end position="192"/>
    </location>
</feature>
<evidence type="ECO:0000313" key="3">
    <source>
        <dbReference type="Proteomes" id="UP000299102"/>
    </source>
</evidence>
<accession>A0A4C1ZS88</accession>
<evidence type="ECO:0000313" key="2">
    <source>
        <dbReference type="EMBL" id="GBP91356.1"/>
    </source>
</evidence>
<dbReference type="EMBL" id="BGZK01002163">
    <property type="protein sequence ID" value="GBP91356.1"/>
    <property type="molecule type" value="Genomic_DNA"/>
</dbReference>
<gene>
    <name evidence="2" type="ORF">EVAR_64401_1</name>
</gene>
<keyword evidence="3" id="KW-1185">Reference proteome</keyword>
<feature type="compositionally biased region" description="Low complexity" evidence="1">
    <location>
        <begin position="111"/>
        <end position="125"/>
    </location>
</feature>
<organism evidence="2 3">
    <name type="scientific">Eumeta variegata</name>
    <name type="common">Bagworm moth</name>
    <name type="synonym">Eumeta japonica</name>
    <dbReference type="NCBI Taxonomy" id="151549"/>
    <lineage>
        <taxon>Eukaryota</taxon>
        <taxon>Metazoa</taxon>
        <taxon>Ecdysozoa</taxon>
        <taxon>Arthropoda</taxon>
        <taxon>Hexapoda</taxon>
        <taxon>Insecta</taxon>
        <taxon>Pterygota</taxon>
        <taxon>Neoptera</taxon>
        <taxon>Endopterygota</taxon>
        <taxon>Lepidoptera</taxon>
        <taxon>Glossata</taxon>
        <taxon>Ditrysia</taxon>
        <taxon>Tineoidea</taxon>
        <taxon>Psychidae</taxon>
        <taxon>Oiketicinae</taxon>
        <taxon>Eumeta</taxon>
    </lineage>
</organism>